<sequence>MGDTPEARGGNLNFTKISGLQKLVPAFITHIVLDPPIAVGSVSKGAPLTIAPFASTNSYLRSEANYPIKIDAVFAHGSDFIRQDPSGKHLRLDVNSVLKDKSGAVISYKYSGVMTLTPAIGAVLQGAADAKSTDFGDIVMHVLFETGSDELRPLEQKIYVASGRFVVEAGKPAVVEYKISEVTA</sequence>
<dbReference type="OrthoDB" id="2544694at2759"/>
<dbReference type="GeneID" id="41982928"/>
<keyword evidence="2" id="KW-1185">Reference proteome</keyword>
<protein>
    <submittedName>
        <fullName evidence="1">Uncharacterized protein</fullName>
    </submittedName>
</protein>
<proteinExistence type="predicted"/>
<reference evidence="1 2" key="1">
    <citation type="submission" date="2018-05" db="EMBL/GenBank/DDBJ databases">
        <title>Genome sequencing and assembly of the regulated plant pathogen Lachnellula willkommii and related sister species for the development of diagnostic species identification markers.</title>
        <authorList>
            <person name="Giroux E."/>
            <person name="Bilodeau G."/>
        </authorList>
    </citation>
    <scope>NUCLEOTIDE SEQUENCE [LARGE SCALE GENOMIC DNA]</scope>
    <source>
        <strain evidence="1 2">CBS 185.66</strain>
    </source>
</reference>
<dbReference type="Proteomes" id="UP000431533">
    <property type="component" value="Unassembled WGS sequence"/>
</dbReference>
<dbReference type="AlphaFoldDB" id="A0A8H8R408"/>
<name>A0A8H8R408_9HELO</name>
<dbReference type="Gene3D" id="2.40.160.20">
    <property type="match status" value="1"/>
</dbReference>
<gene>
    <name evidence="1" type="ORF">LHYA1_G002730</name>
</gene>
<organism evidence="1 2">
    <name type="scientific">Lachnellula hyalina</name>
    <dbReference type="NCBI Taxonomy" id="1316788"/>
    <lineage>
        <taxon>Eukaryota</taxon>
        <taxon>Fungi</taxon>
        <taxon>Dikarya</taxon>
        <taxon>Ascomycota</taxon>
        <taxon>Pezizomycotina</taxon>
        <taxon>Leotiomycetes</taxon>
        <taxon>Helotiales</taxon>
        <taxon>Lachnaceae</taxon>
        <taxon>Lachnellula</taxon>
    </lineage>
</organism>
<dbReference type="EMBL" id="QGMH01000036">
    <property type="protein sequence ID" value="TVY28108.1"/>
    <property type="molecule type" value="Genomic_DNA"/>
</dbReference>
<dbReference type="RefSeq" id="XP_031006896.1">
    <property type="nucleotide sequence ID" value="XM_031147705.1"/>
</dbReference>
<accession>A0A8H8R408</accession>
<evidence type="ECO:0000313" key="1">
    <source>
        <dbReference type="EMBL" id="TVY28108.1"/>
    </source>
</evidence>
<dbReference type="Pfam" id="PF11578">
    <property type="entry name" value="DUF3237"/>
    <property type="match status" value="1"/>
</dbReference>
<evidence type="ECO:0000313" key="2">
    <source>
        <dbReference type="Proteomes" id="UP000431533"/>
    </source>
</evidence>
<comment type="caution">
    <text evidence="1">The sequence shown here is derived from an EMBL/GenBank/DDBJ whole genome shotgun (WGS) entry which is preliminary data.</text>
</comment>